<name>A0A0E9RC45_ANGAN</name>
<accession>A0A0E9RC45</accession>
<dbReference type="AlphaFoldDB" id="A0A0E9RC45"/>
<reference evidence="1" key="2">
    <citation type="journal article" date="2015" name="Fish Shellfish Immunol.">
        <title>Early steps in the European eel (Anguilla anguilla)-Vibrio vulnificus interaction in the gills: Role of the RtxA13 toxin.</title>
        <authorList>
            <person name="Callol A."/>
            <person name="Pajuelo D."/>
            <person name="Ebbesson L."/>
            <person name="Teles M."/>
            <person name="MacKenzie S."/>
            <person name="Amaro C."/>
        </authorList>
    </citation>
    <scope>NUCLEOTIDE SEQUENCE</scope>
</reference>
<organism evidence="1">
    <name type="scientific">Anguilla anguilla</name>
    <name type="common">European freshwater eel</name>
    <name type="synonym">Muraena anguilla</name>
    <dbReference type="NCBI Taxonomy" id="7936"/>
    <lineage>
        <taxon>Eukaryota</taxon>
        <taxon>Metazoa</taxon>
        <taxon>Chordata</taxon>
        <taxon>Craniata</taxon>
        <taxon>Vertebrata</taxon>
        <taxon>Euteleostomi</taxon>
        <taxon>Actinopterygii</taxon>
        <taxon>Neopterygii</taxon>
        <taxon>Teleostei</taxon>
        <taxon>Anguilliformes</taxon>
        <taxon>Anguillidae</taxon>
        <taxon>Anguilla</taxon>
    </lineage>
</organism>
<evidence type="ECO:0000313" key="1">
    <source>
        <dbReference type="EMBL" id="JAH26674.1"/>
    </source>
</evidence>
<sequence length="24" mass="2896">MITVYITLLNARVKYYTVQIFECL</sequence>
<proteinExistence type="predicted"/>
<dbReference type="EMBL" id="GBXM01081903">
    <property type="protein sequence ID" value="JAH26674.1"/>
    <property type="molecule type" value="Transcribed_RNA"/>
</dbReference>
<reference evidence="1" key="1">
    <citation type="submission" date="2014-11" db="EMBL/GenBank/DDBJ databases">
        <authorList>
            <person name="Amaro Gonzalez C."/>
        </authorList>
    </citation>
    <scope>NUCLEOTIDE SEQUENCE</scope>
</reference>
<protein>
    <submittedName>
        <fullName evidence="1">Uncharacterized protein</fullName>
    </submittedName>
</protein>